<dbReference type="Proteomes" id="UP000770015">
    <property type="component" value="Unassembled WGS sequence"/>
</dbReference>
<accession>A0A9P8V531</accession>
<name>A0A9P8V531_9PEZI</name>
<dbReference type="GO" id="GO:0006487">
    <property type="term" value="P:protein N-linked glycosylation"/>
    <property type="evidence" value="ECO:0007669"/>
    <property type="project" value="TreeGrafter"/>
</dbReference>
<evidence type="ECO:0008006" key="6">
    <source>
        <dbReference type="Google" id="ProtNLM"/>
    </source>
</evidence>
<dbReference type="Gene3D" id="3.90.550.10">
    <property type="entry name" value="Spore Coat Polysaccharide Biosynthesis Protein SpsA, Chain A"/>
    <property type="match status" value="1"/>
</dbReference>
<protein>
    <recommendedName>
        <fullName evidence="6">Nucleotide-diphospho-sugar transferase domain-containing protein</fullName>
    </recommendedName>
</protein>
<dbReference type="GO" id="GO:0016757">
    <property type="term" value="F:glycosyltransferase activity"/>
    <property type="evidence" value="ECO:0007669"/>
    <property type="project" value="UniProtKB-KW"/>
</dbReference>
<dbReference type="SUPFAM" id="SSF53448">
    <property type="entry name" value="Nucleotide-diphospho-sugar transferases"/>
    <property type="match status" value="1"/>
</dbReference>
<sequence>MAINTARFNTAKFRWVLRILPGRRALFTLVFLVSSFGLLVLYALSQQSYAQLHSGMSSRWHTDYTTPLPGAEEFANAVANLWKPYIHDVDVRNYTTKFGREYKIDESRRHWDKPLGKDVLILDVDTRLDEPGHASVLQGDNLTPRRAGRLNHYIYSLIHGYDYRLMHAPKFWYRHQTWVKVPMMREALKKYKFVVFLDSDAIFVEPQVPLEWLMDLWDIKDNTLAAMPIDLDHPSNYDSKGQLMWNTGFVITQQSQRTDEMFESWVNCPSDEEFPGCSHWEYNWAHEQAAFANYIRYQYNASDELIAIPSNDANGSPYIPENATCGGAFVSHYWHMKDRAIADLRELVADGLTRQMEDGRGGDLFFNAFANEHPIQV</sequence>
<dbReference type="PANTHER" id="PTHR31306:SF3">
    <property type="entry name" value="NUCLEOTIDE-DIPHOSPHO-SUGAR TRANSFERASE DOMAIN-CONTAINING PROTEIN"/>
    <property type="match status" value="1"/>
</dbReference>
<keyword evidence="2" id="KW-0328">Glycosyltransferase</keyword>
<dbReference type="GO" id="GO:0000139">
    <property type="term" value="C:Golgi membrane"/>
    <property type="evidence" value="ECO:0007669"/>
    <property type="project" value="TreeGrafter"/>
</dbReference>
<keyword evidence="5" id="KW-1185">Reference proteome</keyword>
<evidence type="ECO:0000313" key="4">
    <source>
        <dbReference type="EMBL" id="KAH6676966.1"/>
    </source>
</evidence>
<evidence type="ECO:0000256" key="2">
    <source>
        <dbReference type="ARBA" id="ARBA00022676"/>
    </source>
</evidence>
<dbReference type="EMBL" id="JAGSXJ010000023">
    <property type="protein sequence ID" value="KAH6676966.1"/>
    <property type="molecule type" value="Genomic_DNA"/>
</dbReference>
<proteinExistence type="inferred from homology"/>
<evidence type="ECO:0000256" key="1">
    <source>
        <dbReference type="ARBA" id="ARBA00005664"/>
    </source>
</evidence>
<keyword evidence="3" id="KW-0808">Transferase</keyword>
<dbReference type="Pfam" id="PF05637">
    <property type="entry name" value="Glyco_transf_34"/>
    <property type="match status" value="1"/>
</dbReference>
<evidence type="ECO:0000313" key="5">
    <source>
        <dbReference type="Proteomes" id="UP000770015"/>
    </source>
</evidence>
<dbReference type="AlphaFoldDB" id="A0A9P8V531"/>
<organism evidence="4 5">
    <name type="scientific">Plectosphaerella plurivora</name>
    <dbReference type="NCBI Taxonomy" id="936078"/>
    <lineage>
        <taxon>Eukaryota</taxon>
        <taxon>Fungi</taxon>
        <taxon>Dikarya</taxon>
        <taxon>Ascomycota</taxon>
        <taxon>Pezizomycotina</taxon>
        <taxon>Sordariomycetes</taxon>
        <taxon>Hypocreomycetidae</taxon>
        <taxon>Glomerellales</taxon>
        <taxon>Plectosphaerellaceae</taxon>
        <taxon>Plectosphaerella</taxon>
    </lineage>
</organism>
<reference evidence="4" key="1">
    <citation type="journal article" date="2021" name="Nat. Commun.">
        <title>Genetic determinants of endophytism in the Arabidopsis root mycobiome.</title>
        <authorList>
            <person name="Mesny F."/>
            <person name="Miyauchi S."/>
            <person name="Thiergart T."/>
            <person name="Pickel B."/>
            <person name="Atanasova L."/>
            <person name="Karlsson M."/>
            <person name="Huettel B."/>
            <person name="Barry K.W."/>
            <person name="Haridas S."/>
            <person name="Chen C."/>
            <person name="Bauer D."/>
            <person name="Andreopoulos W."/>
            <person name="Pangilinan J."/>
            <person name="LaButti K."/>
            <person name="Riley R."/>
            <person name="Lipzen A."/>
            <person name="Clum A."/>
            <person name="Drula E."/>
            <person name="Henrissat B."/>
            <person name="Kohler A."/>
            <person name="Grigoriev I.V."/>
            <person name="Martin F.M."/>
            <person name="Hacquard S."/>
        </authorList>
    </citation>
    <scope>NUCLEOTIDE SEQUENCE</scope>
    <source>
        <strain evidence="4">MPI-SDFR-AT-0117</strain>
    </source>
</reference>
<dbReference type="PANTHER" id="PTHR31306">
    <property type="entry name" value="ALPHA-1,6-MANNOSYLTRANSFERASE MNN11-RELATED"/>
    <property type="match status" value="1"/>
</dbReference>
<dbReference type="InterPro" id="IPR029044">
    <property type="entry name" value="Nucleotide-diphossugar_trans"/>
</dbReference>
<evidence type="ECO:0000256" key="3">
    <source>
        <dbReference type="ARBA" id="ARBA00022679"/>
    </source>
</evidence>
<dbReference type="InterPro" id="IPR008630">
    <property type="entry name" value="Glyco_trans_34"/>
</dbReference>
<comment type="caution">
    <text evidence="4">The sequence shown here is derived from an EMBL/GenBank/DDBJ whole genome shotgun (WGS) entry which is preliminary data.</text>
</comment>
<dbReference type="OrthoDB" id="3763672at2759"/>
<gene>
    <name evidence="4" type="ORF">F5X68DRAFT_264170</name>
</gene>
<comment type="similarity">
    <text evidence="1">Belongs to the glycosyltransferase 34 family.</text>
</comment>